<dbReference type="Proteomes" id="UP000824469">
    <property type="component" value="Unassembled WGS sequence"/>
</dbReference>
<dbReference type="EMBL" id="JAHRHJ020000001">
    <property type="protein sequence ID" value="KAH9329559.1"/>
    <property type="molecule type" value="Genomic_DNA"/>
</dbReference>
<evidence type="ECO:0000256" key="2">
    <source>
        <dbReference type="ARBA" id="ARBA00009262"/>
    </source>
</evidence>
<evidence type="ECO:0000259" key="15">
    <source>
        <dbReference type="PROSITE" id="PS52044"/>
    </source>
</evidence>
<evidence type="ECO:0000256" key="4">
    <source>
        <dbReference type="ARBA" id="ARBA00022722"/>
    </source>
</evidence>
<dbReference type="PANTHER" id="PTHR16036:SF2">
    <property type="entry name" value="TRNA ENDONUCLEASE ANKZF1"/>
    <property type="match status" value="1"/>
</dbReference>
<evidence type="ECO:0000256" key="12">
    <source>
        <dbReference type="ARBA" id="ARBA00023054"/>
    </source>
</evidence>
<dbReference type="PROSITE" id="PS52044">
    <property type="entry name" value="VLRF1"/>
    <property type="match status" value="1"/>
</dbReference>
<sequence length="678" mass="75985">RNSSTAMAPERNTAKAAAACSPSIFDLPPHYFDFASVHNSYSSPSKVLDLPRLSNVHEDEDKHEDEDRDDSMVSNRWTCNTCAELFSSLQQQRSHFMSDFHRFNVKWRMNGRDPIKEVEFEEVAQGMFLKEGDVSSISGSDEESEELISTDGQPQTESVSGVATMKRQISISLQSGEIVLVWRSLFIGDREDILLEDKNSMVRDDDGKCLHVTDEELVRRLQSLVQESREQKNMRVVLLASGGHFAGCVFDGNNIVAHKTYHRYVVRAKAGGRQSTKDSTGRAPKSGGASLRRYNETALKKEIIELLAAWKCYLDSALCIYIYAPSSNGQIFFSGENPPLSHHDNRVRRIPFTTRRPTLKEAKRIYHQLTCIHFAEKAEIQVPKQLEEPATSIGREKEDLKIVSEIKMKSKSKIEKESDPGVSSKSEHLDGLCIPDVSNISNTVMVNQSMPLHEAVESGNASHVLELLEQHNNPCIKDERGRTPYLLAADKETRNVFRRFMAAYPDKWDWHAANVPSPLTEEIEAAQAAKQAEKDAKRKAKAKEMKKLRKEKEKEQAKQISEQAASAVVRYGPAAVSDLLQKGKALPSMNSQAFQEELLKAQAIEREKRAAAAEKRFSVLGSNSGNIASALPNSVGTRDMSCSCCAISLAGKIPFHRYNYKYCSTSCMHVHREMLEDG</sequence>
<keyword evidence="11" id="KW-0040">ANK repeat</keyword>
<keyword evidence="6" id="KW-0677">Repeat</keyword>
<keyword evidence="7 13" id="KW-0255">Endonuclease</keyword>
<dbReference type="PROSITE" id="PS00028">
    <property type="entry name" value="ZINC_FINGER_C2H2_1"/>
    <property type="match status" value="1"/>
</dbReference>
<keyword evidence="17" id="KW-1185">Reference proteome</keyword>
<gene>
    <name evidence="16" type="ORF">KI387_001667</name>
</gene>
<feature type="compositionally biased region" description="Polar residues" evidence="14">
    <location>
        <begin position="150"/>
        <end position="161"/>
    </location>
</feature>
<feature type="compositionally biased region" description="Basic and acidic residues" evidence="14">
    <location>
        <begin position="531"/>
        <end position="557"/>
    </location>
</feature>
<keyword evidence="9 13" id="KW-0378">Hydrolase</keyword>
<accession>A0AA38GTN3</accession>
<comment type="caution">
    <text evidence="16">The sequence shown here is derived from an EMBL/GenBank/DDBJ whole genome shotgun (WGS) entry which is preliminary data.</text>
</comment>
<feature type="non-terminal residue" evidence="16">
    <location>
        <position position="1"/>
    </location>
</feature>
<evidence type="ECO:0000256" key="14">
    <source>
        <dbReference type="SAM" id="MobiDB-lite"/>
    </source>
</evidence>
<dbReference type="AlphaFoldDB" id="A0AA38GTN3"/>
<dbReference type="InterPro" id="IPR041540">
    <property type="entry name" value="VATC"/>
</dbReference>
<dbReference type="GO" id="GO:0004519">
    <property type="term" value="F:endonuclease activity"/>
    <property type="evidence" value="ECO:0007669"/>
    <property type="project" value="UniProtKB-KW"/>
</dbReference>
<comment type="subcellular location">
    <subcellularLocation>
        <location evidence="1">Cytoplasm</location>
    </subcellularLocation>
</comment>
<feature type="active site" evidence="13">
    <location>
        <position position="274"/>
    </location>
</feature>
<dbReference type="InterPro" id="IPR041175">
    <property type="entry name" value="VLRF1/Vms1"/>
</dbReference>
<evidence type="ECO:0000256" key="11">
    <source>
        <dbReference type="ARBA" id="ARBA00023043"/>
    </source>
</evidence>
<evidence type="ECO:0000256" key="1">
    <source>
        <dbReference type="ARBA" id="ARBA00004496"/>
    </source>
</evidence>
<dbReference type="GO" id="GO:0005737">
    <property type="term" value="C:cytoplasm"/>
    <property type="evidence" value="ECO:0007669"/>
    <property type="project" value="UniProtKB-SubCell"/>
</dbReference>
<feature type="region of interest" description="Disordered" evidence="14">
    <location>
        <begin position="135"/>
        <end position="161"/>
    </location>
</feature>
<dbReference type="InterPro" id="IPR036770">
    <property type="entry name" value="Ankyrin_rpt-contain_sf"/>
</dbReference>
<evidence type="ECO:0000256" key="9">
    <source>
        <dbReference type="ARBA" id="ARBA00022801"/>
    </source>
</evidence>
<name>A0AA38GTN3_TAXCH</name>
<dbReference type="OMA" id="GPHIFMC"/>
<dbReference type="SUPFAM" id="SSF48403">
    <property type="entry name" value="Ankyrin repeat"/>
    <property type="match status" value="1"/>
</dbReference>
<evidence type="ECO:0000256" key="5">
    <source>
        <dbReference type="ARBA" id="ARBA00022723"/>
    </source>
</evidence>
<keyword evidence="8" id="KW-0863">Zinc-finger</keyword>
<dbReference type="InterPro" id="IPR047139">
    <property type="entry name" value="ANKZ1/VMS1"/>
</dbReference>
<evidence type="ECO:0000256" key="13">
    <source>
        <dbReference type="PROSITE-ProRule" id="PRU01389"/>
    </source>
</evidence>
<organism evidence="16 17">
    <name type="scientific">Taxus chinensis</name>
    <name type="common">Chinese yew</name>
    <name type="synonym">Taxus wallichiana var. chinensis</name>
    <dbReference type="NCBI Taxonomy" id="29808"/>
    <lineage>
        <taxon>Eukaryota</taxon>
        <taxon>Viridiplantae</taxon>
        <taxon>Streptophyta</taxon>
        <taxon>Embryophyta</taxon>
        <taxon>Tracheophyta</taxon>
        <taxon>Spermatophyta</taxon>
        <taxon>Pinopsida</taxon>
        <taxon>Pinidae</taxon>
        <taxon>Conifers II</taxon>
        <taxon>Cupressales</taxon>
        <taxon>Taxaceae</taxon>
        <taxon>Taxus</taxon>
    </lineage>
</organism>
<dbReference type="Pfam" id="PF18826">
    <property type="entry name" value="bVLRF1"/>
    <property type="match status" value="1"/>
</dbReference>
<comment type="domain">
    <text evidence="13">The VLRF1 domain mediates binding to the 60S ribosomal subunit.</text>
</comment>
<evidence type="ECO:0000313" key="17">
    <source>
        <dbReference type="Proteomes" id="UP000824469"/>
    </source>
</evidence>
<dbReference type="Gene3D" id="1.25.40.20">
    <property type="entry name" value="Ankyrin repeat-containing domain"/>
    <property type="match status" value="1"/>
</dbReference>
<dbReference type="GO" id="GO:0036503">
    <property type="term" value="P:ERAD pathway"/>
    <property type="evidence" value="ECO:0007669"/>
    <property type="project" value="TreeGrafter"/>
</dbReference>
<dbReference type="GO" id="GO:0016787">
    <property type="term" value="F:hydrolase activity"/>
    <property type="evidence" value="ECO:0007669"/>
    <property type="project" value="UniProtKB-KW"/>
</dbReference>
<reference evidence="16 17" key="1">
    <citation type="journal article" date="2021" name="Nat. Plants">
        <title>The Taxus genome provides insights into paclitaxel biosynthesis.</title>
        <authorList>
            <person name="Xiong X."/>
            <person name="Gou J."/>
            <person name="Liao Q."/>
            <person name="Li Y."/>
            <person name="Zhou Q."/>
            <person name="Bi G."/>
            <person name="Li C."/>
            <person name="Du R."/>
            <person name="Wang X."/>
            <person name="Sun T."/>
            <person name="Guo L."/>
            <person name="Liang H."/>
            <person name="Lu P."/>
            <person name="Wu Y."/>
            <person name="Zhang Z."/>
            <person name="Ro D.K."/>
            <person name="Shang Y."/>
            <person name="Huang S."/>
            <person name="Yan J."/>
        </authorList>
    </citation>
    <scope>NUCLEOTIDE SEQUENCE [LARGE SCALE GENOMIC DNA]</scope>
    <source>
        <strain evidence="16">Ta-2019</strain>
    </source>
</reference>
<feature type="domain" description="VLRF1" evidence="15">
    <location>
        <begin position="231"/>
        <end position="372"/>
    </location>
</feature>
<protein>
    <recommendedName>
        <fullName evidence="15">VLRF1 domain-containing protein</fullName>
    </recommendedName>
</protein>
<evidence type="ECO:0000256" key="10">
    <source>
        <dbReference type="ARBA" id="ARBA00022833"/>
    </source>
</evidence>
<keyword evidence="12" id="KW-0175">Coiled coil</keyword>
<evidence type="ECO:0000256" key="3">
    <source>
        <dbReference type="ARBA" id="ARBA00022490"/>
    </source>
</evidence>
<dbReference type="GO" id="GO:0008270">
    <property type="term" value="F:zinc ion binding"/>
    <property type="evidence" value="ECO:0007669"/>
    <property type="project" value="UniProtKB-KW"/>
</dbReference>
<comment type="similarity">
    <text evidence="2 13">Belongs to the ANKZF1/VMS1 family.</text>
</comment>
<dbReference type="PANTHER" id="PTHR16036">
    <property type="entry name" value="ANKYRIN REPEAT AND ZINC FINGER DOMAIN-CONTAINING PROTEIN 1"/>
    <property type="match status" value="1"/>
</dbReference>
<keyword evidence="4 13" id="KW-0540">Nuclease</keyword>
<dbReference type="InterPro" id="IPR013087">
    <property type="entry name" value="Znf_C2H2_type"/>
</dbReference>
<keyword evidence="10" id="KW-0862">Zinc</keyword>
<keyword evidence="3 13" id="KW-0963">Cytoplasm</keyword>
<evidence type="ECO:0000256" key="8">
    <source>
        <dbReference type="ARBA" id="ARBA00022771"/>
    </source>
</evidence>
<dbReference type="Pfam" id="PF18716">
    <property type="entry name" value="VATC"/>
    <property type="match status" value="1"/>
</dbReference>
<evidence type="ECO:0000313" key="16">
    <source>
        <dbReference type="EMBL" id="KAH9329559.1"/>
    </source>
</evidence>
<proteinExistence type="inferred from homology"/>
<keyword evidence="5" id="KW-0479">Metal-binding</keyword>
<feature type="region of interest" description="Disordered" evidence="14">
    <location>
        <begin position="529"/>
        <end position="558"/>
    </location>
</feature>
<evidence type="ECO:0000256" key="6">
    <source>
        <dbReference type="ARBA" id="ARBA00022737"/>
    </source>
</evidence>
<evidence type="ECO:0000256" key="7">
    <source>
        <dbReference type="ARBA" id="ARBA00022759"/>
    </source>
</evidence>